<protein>
    <submittedName>
        <fullName evidence="2">CDP-glucose 4,6-dehydratase</fullName>
    </submittedName>
</protein>
<sequence>MIGFDDLKEFYKGRRVFVTGHTGFKGSWLTLLLEELGAEVYGYSLPAKEGELFSILYPKPPIYSFEGDVRNYEQLRSLMEWAHPEVVFHLAAQPIVRESYLFPRETYETNVMGTVNLLESIRHIPSVRSVLNVTTDKVYENNDMEHHAFTEEEKLDGFDPYSNSKSCSEILTHSYQKSFFNEEKEENGQRVLPRISTARAGNVIGGGDFAKDRIVPDAVRAVVRGQKIGVRNPYSVRPYQHVLEPLLVYLEIAARQAGFVKGLCKEKFSYEQGKRFAGYYNVGPSVEDAITTGELTDLFVKFWGETAAWENLSEKNAPHEAGFLQLNTNKVRRTFQWEPRYTVKDAVKETVAWYKAWSEGKDMRKFSVEQIQHFFCESPR</sequence>
<organism evidence="2 3">
    <name type="scientific">Oribacterium asaccharolyticum ACB7</name>
    <dbReference type="NCBI Taxonomy" id="796944"/>
    <lineage>
        <taxon>Bacteria</taxon>
        <taxon>Bacillati</taxon>
        <taxon>Bacillota</taxon>
        <taxon>Clostridia</taxon>
        <taxon>Lachnospirales</taxon>
        <taxon>Lachnospiraceae</taxon>
        <taxon>Oribacterium</taxon>
    </lineage>
</organism>
<feature type="domain" description="NAD(P)-binding" evidence="1">
    <location>
        <begin position="17"/>
        <end position="179"/>
    </location>
</feature>
<dbReference type="NCBIfam" id="TIGR02622">
    <property type="entry name" value="CDP_4_6_dhtase"/>
    <property type="match status" value="1"/>
</dbReference>
<dbReference type="InterPro" id="IPR016040">
    <property type="entry name" value="NAD(P)-bd_dom"/>
</dbReference>
<dbReference type="Gene3D" id="3.40.50.720">
    <property type="entry name" value="NAD(P)-binding Rossmann-like Domain"/>
    <property type="match status" value="1"/>
</dbReference>
<dbReference type="SUPFAM" id="SSF51735">
    <property type="entry name" value="NAD(P)-binding Rossmann-fold domains"/>
    <property type="match status" value="1"/>
</dbReference>
<dbReference type="InterPro" id="IPR013445">
    <property type="entry name" value="CDP_4_6_deHydtase"/>
</dbReference>
<dbReference type="Pfam" id="PF16363">
    <property type="entry name" value="GDP_Man_Dehyd"/>
    <property type="match status" value="1"/>
</dbReference>
<dbReference type="InterPro" id="IPR036291">
    <property type="entry name" value="NAD(P)-bd_dom_sf"/>
</dbReference>
<evidence type="ECO:0000313" key="2">
    <source>
        <dbReference type="EMBL" id="EHL14011.1"/>
    </source>
</evidence>
<dbReference type="AlphaFoldDB" id="G9WRS1"/>
<dbReference type="PANTHER" id="PTHR43000">
    <property type="entry name" value="DTDP-D-GLUCOSE 4,6-DEHYDRATASE-RELATED"/>
    <property type="match status" value="1"/>
</dbReference>
<evidence type="ECO:0000313" key="3">
    <source>
        <dbReference type="Proteomes" id="UP000003527"/>
    </source>
</evidence>
<dbReference type="Proteomes" id="UP000003527">
    <property type="component" value="Unassembled WGS sequence"/>
</dbReference>
<name>G9WRS1_9FIRM</name>
<dbReference type="RefSeq" id="WP_009537478.1">
    <property type="nucleotide sequence ID" value="NZ_JH414506.1"/>
</dbReference>
<dbReference type="Gene3D" id="3.90.25.10">
    <property type="entry name" value="UDP-galactose 4-epimerase, domain 1"/>
    <property type="match status" value="1"/>
</dbReference>
<gene>
    <name evidence="2" type="ORF">HMPREF9624_01787</name>
</gene>
<dbReference type="HOGENOM" id="CLU_007383_1_7_9"/>
<keyword evidence="3" id="KW-1185">Reference proteome</keyword>
<evidence type="ECO:0000259" key="1">
    <source>
        <dbReference type="Pfam" id="PF16363"/>
    </source>
</evidence>
<proteinExistence type="predicted"/>
<comment type="caution">
    <text evidence="2">The sequence shown here is derived from an EMBL/GenBank/DDBJ whole genome shotgun (WGS) entry which is preliminary data.</text>
</comment>
<reference evidence="2 3" key="1">
    <citation type="submission" date="2011-08" db="EMBL/GenBank/DDBJ databases">
        <title>The Genome Sequence of Oribacterium sp. ACB7.</title>
        <authorList>
            <consortium name="The Broad Institute Genome Sequencing Platform"/>
            <person name="Earl A."/>
            <person name="Ward D."/>
            <person name="Feldgarden M."/>
            <person name="Gevers D."/>
            <person name="Sizova M."/>
            <person name="Hazen A."/>
            <person name="Epstein S."/>
            <person name="Young S.K."/>
            <person name="Zeng Q."/>
            <person name="Gargeya S."/>
            <person name="Fitzgerald M."/>
            <person name="Haas B."/>
            <person name="Abouelleil A."/>
            <person name="Alvarado L."/>
            <person name="Arachchi H.M."/>
            <person name="Berlin A."/>
            <person name="Brown A."/>
            <person name="Chapman S.B."/>
            <person name="Chen Z."/>
            <person name="Dunbar C."/>
            <person name="Freedman E."/>
            <person name="Gearin G."/>
            <person name="Gellesch M."/>
            <person name="Goldberg J."/>
            <person name="Griggs A."/>
            <person name="Gujja S."/>
            <person name="Heiman D."/>
            <person name="Howarth C."/>
            <person name="Larson L."/>
            <person name="Lui A."/>
            <person name="MacDonald P.J.P."/>
            <person name="Montmayeur A."/>
            <person name="Murphy C."/>
            <person name="Neiman D."/>
            <person name="Pearson M."/>
            <person name="Priest M."/>
            <person name="Roberts A."/>
            <person name="Saif S."/>
            <person name="Shea T."/>
            <person name="Shenoy N."/>
            <person name="Sisk P."/>
            <person name="Stolte C."/>
            <person name="Sykes S."/>
            <person name="Wortman J."/>
            <person name="Nusbaum C."/>
            <person name="Birren B."/>
        </authorList>
    </citation>
    <scope>NUCLEOTIDE SEQUENCE [LARGE SCALE GENOMIC DNA]</scope>
    <source>
        <strain evidence="2 3">ACB7</strain>
    </source>
</reference>
<dbReference type="EMBL" id="AFZD01000004">
    <property type="protein sequence ID" value="EHL14011.1"/>
    <property type="molecule type" value="Genomic_DNA"/>
</dbReference>
<accession>G9WRS1</accession>
<dbReference type="PATRIC" id="fig|796944.3.peg.302"/>